<dbReference type="AlphaFoldDB" id="A0A0C9XY35"/>
<reference evidence="4 5" key="1">
    <citation type="submission" date="2014-04" db="EMBL/GenBank/DDBJ databases">
        <authorList>
            <consortium name="DOE Joint Genome Institute"/>
            <person name="Kuo A."/>
            <person name="Kohler A."/>
            <person name="Nagy L.G."/>
            <person name="Floudas D."/>
            <person name="Copeland A."/>
            <person name="Barry K.W."/>
            <person name="Cichocki N."/>
            <person name="Veneault-Fourrey C."/>
            <person name="LaButti K."/>
            <person name="Lindquist E.A."/>
            <person name="Lipzen A."/>
            <person name="Lundell T."/>
            <person name="Morin E."/>
            <person name="Murat C."/>
            <person name="Sun H."/>
            <person name="Tunlid A."/>
            <person name="Henrissat B."/>
            <person name="Grigoriev I.V."/>
            <person name="Hibbett D.S."/>
            <person name="Martin F."/>
            <person name="Nordberg H.P."/>
            <person name="Cantor M.N."/>
            <person name="Hua S.X."/>
        </authorList>
    </citation>
    <scope>NUCLEOTIDE SEQUENCE [LARGE SCALE GENOMIC DNA]</scope>
    <source>
        <strain evidence="4 5">LaAM-08-1</strain>
    </source>
</reference>
<evidence type="ECO:0000256" key="2">
    <source>
        <dbReference type="SAM" id="MobiDB-lite"/>
    </source>
</evidence>
<dbReference type="Proteomes" id="UP000054477">
    <property type="component" value="Unassembled WGS sequence"/>
</dbReference>
<evidence type="ECO:0000256" key="1">
    <source>
        <dbReference type="ARBA" id="ARBA00005607"/>
    </source>
</evidence>
<name>A0A0C9XY35_9AGAR</name>
<dbReference type="InterPro" id="IPR039742">
    <property type="entry name" value="Shq1"/>
</dbReference>
<proteinExistence type="inferred from homology"/>
<dbReference type="HOGENOM" id="CLU_030217_1_0_1"/>
<dbReference type="OrthoDB" id="73639at2759"/>
<feature type="domain" description="CS" evidence="3">
    <location>
        <begin position="1"/>
        <end position="89"/>
    </location>
</feature>
<dbReference type="PROSITE" id="PS51203">
    <property type="entry name" value="CS"/>
    <property type="match status" value="1"/>
</dbReference>
<dbReference type="Pfam" id="PF04925">
    <property type="entry name" value="SHQ1"/>
    <property type="match status" value="1"/>
</dbReference>
<dbReference type="InterPro" id="IPR007009">
    <property type="entry name" value="Shq1_C"/>
</dbReference>
<dbReference type="GO" id="GO:0000493">
    <property type="term" value="P:box H/ACA snoRNP assembly"/>
    <property type="evidence" value="ECO:0007669"/>
    <property type="project" value="InterPro"/>
</dbReference>
<accession>A0A0C9XY35</accession>
<evidence type="ECO:0000313" key="5">
    <source>
        <dbReference type="Proteomes" id="UP000054477"/>
    </source>
</evidence>
<dbReference type="PANTHER" id="PTHR12967">
    <property type="entry name" value="PROTEIN SHQ1 HOMOLOG"/>
    <property type="match status" value="1"/>
</dbReference>
<dbReference type="STRING" id="1095629.A0A0C9XY35"/>
<keyword evidence="5" id="KW-1185">Reference proteome</keyword>
<feature type="compositionally biased region" description="Acidic residues" evidence="2">
    <location>
        <begin position="452"/>
        <end position="463"/>
    </location>
</feature>
<sequence>MITPRFSCSQTDTSVIVSMYCPSIRAAEVEINIDEMTLTVHVKPYFLRLNFSHALLEDDESSAQYDPSSGYLTITMTKESKGQDFKDLDLLAKLLAPRTTTHQPVIEVLSSDNGNESDLVSKTQGLSLEENLSLEQEEIKKAAKNDWQLPQQAPETLVSFETSLQKYYGFLNMHHGYLRHVIHTENEVNELGADAETCTVDERTKRRIDHEDEKWDGEHYMADYMDDEYIRGLLDWTHPLADGPFEYTEKENAEMLRLPRKEYIATPQQTHNLYLTLVTILYSYAYDARTTQLDPTPESAWTMCVLTPAFSALDPPNMRPTTGKEPLIFSQEEVIAALIPSYRRSLAFPLYRSFYLVDKCRTDVAGFLTKGRRMVMRCLLQMKDILDHHEVYHVYSKIWLNDFCLWISAYADDETLEKLGKVLAEIKIAKALIGWNLEELETAALESLERESDSDDLSSEDSDDFYHAPL</sequence>
<protein>
    <recommendedName>
        <fullName evidence="3">CS domain-containing protein</fullName>
    </recommendedName>
</protein>
<feature type="region of interest" description="Disordered" evidence="2">
    <location>
        <begin position="448"/>
        <end position="470"/>
    </location>
</feature>
<dbReference type="Pfam" id="PF21413">
    <property type="entry name" value="SHQ1-like_CS"/>
    <property type="match status" value="1"/>
</dbReference>
<dbReference type="Gene3D" id="2.60.40.790">
    <property type="match status" value="1"/>
</dbReference>
<dbReference type="InterPro" id="IPR007052">
    <property type="entry name" value="CS_dom"/>
</dbReference>
<reference evidence="5" key="2">
    <citation type="submission" date="2015-01" db="EMBL/GenBank/DDBJ databases">
        <title>Evolutionary Origins and Diversification of the Mycorrhizal Mutualists.</title>
        <authorList>
            <consortium name="DOE Joint Genome Institute"/>
            <consortium name="Mycorrhizal Genomics Consortium"/>
            <person name="Kohler A."/>
            <person name="Kuo A."/>
            <person name="Nagy L.G."/>
            <person name="Floudas D."/>
            <person name="Copeland A."/>
            <person name="Barry K.W."/>
            <person name="Cichocki N."/>
            <person name="Veneault-Fourrey C."/>
            <person name="LaButti K."/>
            <person name="Lindquist E.A."/>
            <person name="Lipzen A."/>
            <person name="Lundell T."/>
            <person name="Morin E."/>
            <person name="Murat C."/>
            <person name="Riley R."/>
            <person name="Ohm R."/>
            <person name="Sun H."/>
            <person name="Tunlid A."/>
            <person name="Henrissat B."/>
            <person name="Grigoriev I.V."/>
            <person name="Hibbett D.S."/>
            <person name="Martin F."/>
        </authorList>
    </citation>
    <scope>NUCLEOTIDE SEQUENCE [LARGE SCALE GENOMIC DNA]</scope>
    <source>
        <strain evidence="5">LaAM-08-1</strain>
    </source>
</reference>
<dbReference type="GO" id="GO:0051082">
    <property type="term" value="F:unfolded protein binding"/>
    <property type="evidence" value="ECO:0007669"/>
    <property type="project" value="TreeGrafter"/>
</dbReference>
<dbReference type="InterPro" id="IPR048696">
    <property type="entry name" value="SHQ1-like_CS"/>
</dbReference>
<dbReference type="PANTHER" id="PTHR12967:SF0">
    <property type="entry name" value="PROTEIN SHQ1 HOMOLOG"/>
    <property type="match status" value="1"/>
</dbReference>
<evidence type="ECO:0000259" key="3">
    <source>
        <dbReference type="PROSITE" id="PS51203"/>
    </source>
</evidence>
<dbReference type="SUPFAM" id="SSF49764">
    <property type="entry name" value="HSP20-like chaperones"/>
    <property type="match status" value="1"/>
</dbReference>
<gene>
    <name evidence="4" type="ORF">K443DRAFT_129787</name>
</gene>
<dbReference type="GO" id="GO:0005654">
    <property type="term" value="C:nucleoplasm"/>
    <property type="evidence" value="ECO:0007669"/>
    <property type="project" value="TreeGrafter"/>
</dbReference>
<organism evidence="4 5">
    <name type="scientific">Laccaria amethystina LaAM-08-1</name>
    <dbReference type="NCBI Taxonomy" id="1095629"/>
    <lineage>
        <taxon>Eukaryota</taxon>
        <taxon>Fungi</taxon>
        <taxon>Dikarya</taxon>
        <taxon>Basidiomycota</taxon>
        <taxon>Agaricomycotina</taxon>
        <taxon>Agaricomycetes</taxon>
        <taxon>Agaricomycetidae</taxon>
        <taxon>Agaricales</taxon>
        <taxon>Agaricineae</taxon>
        <taxon>Hydnangiaceae</taxon>
        <taxon>Laccaria</taxon>
    </lineage>
</organism>
<dbReference type="CDD" id="cd06463">
    <property type="entry name" value="p23_like"/>
    <property type="match status" value="1"/>
</dbReference>
<comment type="similarity">
    <text evidence="1">Belongs to the SHQ1 family.</text>
</comment>
<evidence type="ECO:0000313" key="4">
    <source>
        <dbReference type="EMBL" id="KIK06504.1"/>
    </source>
</evidence>
<dbReference type="InterPro" id="IPR008978">
    <property type="entry name" value="HSP20-like_chaperone"/>
</dbReference>
<dbReference type="GO" id="GO:0005737">
    <property type="term" value="C:cytoplasm"/>
    <property type="evidence" value="ECO:0007669"/>
    <property type="project" value="TreeGrafter"/>
</dbReference>
<dbReference type="EMBL" id="KN838552">
    <property type="protein sequence ID" value="KIK06504.1"/>
    <property type="molecule type" value="Genomic_DNA"/>
</dbReference>